<reference evidence="4 5" key="1">
    <citation type="submission" date="2016-11" db="EMBL/GenBank/DDBJ databases">
        <authorList>
            <person name="Jaros S."/>
            <person name="Januszkiewicz K."/>
            <person name="Wedrychowicz H."/>
        </authorList>
    </citation>
    <scope>NUCLEOTIDE SEQUENCE [LARGE SCALE GENOMIC DNA]</scope>
    <source>
        <strain evidence="4 5">DSM 18899</strain>
    </source>
</reference>
<dbReference type="Gene3D" id="3.30.9.10">
    <property type="entry name" value="D-Amino Acid Oxidase, subunit A, domain 2"/>
    <property type="match status" value="1"/>
</dbReference>
<dbReference type="RefSeq" id="WP_072427275.1">
    <property type="nucleotide sequence ID" value="NZ_FPKR01000002.1"/>
</dbReference>
<protein>
    <submittedName>
        <fullName evidence="4">D-amino-acid dehydrogenase</fullName>
    </submittedName>
</protein>
<dbReference type="Pfam" id="PF01266">
    <property type="entry name" value="DAO"/>
    <property type="match status" value="1"/>
</dbReference>
<dbReference type="SUPFAM" id="SSF51905">
    <property type="entry name" value="FAD/NAD(P)-binding domain"/>
    <property type="match status" value="1"/>
</dbReference>
<dbReference type="SUPFAM" id="SSF54373">
    <property type="entry name" value="FAD-linked reductases, C-terminal domain"/>
    <property type="match status" value="1"/>
</dbReference>
<feature type="domain" description="FAD dependent oxidoreductase" evidence="3">
    <location>
        <begin position="2"/>
        <end position="403"/>
    </location>
</feature>
<sequence length="418" mass="45838">MKVLILGAGITGVSSAWFLREAGFEVTVLDRQPAAALETSFANGGQISVSQSEPWANPEAPLKVLKWLWRDDAPLLFRPKVDPRQWAWGAQFLRECLPGRTARNIVQMVNLGLYSRATLQALRASTDIEYDHASRGILQIYFEQAAFEAAAEASALMREYNCVREAIPRERAVAIEPALAGLGSRLVGATWAEDDESGDAHRFTQGLAALAAQKGVEFRFNTCIRELQSACGEISGVKVRDCEGREEILKADAYLLCLGSYSPQLVAPLGLYLPIYPTKGYSATLSTEDHAGAPLVSITDEAMKIVYTRLGERIRIAGTAELNGYNTELNPVRCQALIRRYFELFPNSADPNSVQFWTGLRPSTPSNVPLVGRSRIRNLYLNTGHGTLGWTEGPGSGRAIAELMAGHKPELDFDFVGF</sequence>
<organism evidence="4 5">
    <name type="scientific">Chitinimonas taiwanensis DSM 18899</name>
    <dbReference type="NCBI Taxonomy" id="1121279"/>
    <lineage>
        <taxon>Bacteria</taxon>
        <taxon>Pseudomonadati</taxon>
        <taxon>Pseudomonadota</taxon>
        <taxon>Betaproteobacteria</taxon>
        <taxon>Neisseriales</taxon>
        <taxon>Chitinibacteraceae</taxon>
        <taxon>Chitinimonas</taxon>
    </lineage>
</organism>
<dbReference type="GO" id="GO:0055130">
    <property type="term" value="P:D-alanine catabolic process"/>
    <property type="evidence" value="ECO:0007669"/>
    <property type="project" value="TreeGrafter"/>
</dbReference>
<proteinExistence type="inferred from homology"/>
<dbReference type="OrthoDB" id="18526at2"/>
<evidence type="ECO:0000256" key="1">
    <source>
        <dbReference type="ARBA" id="ARBA00009410"/>
    </source>
</evidence>
<dbReference type="GO" id="GO:0005886">
    <property type="term" value="C:plasma membrane"/>
    <property type="evidence" value="ECO:0007669"/>
    <property type="project" value="TreeGrafter"/>
</dbReference>
<evidence type="ECO:0000259" key="3">
    <source>
        <dbReference type="Pfam" id="PF01266"/>
    </source>
</evidence>
<keyword evidence="2" id="KW-0560">Oxidoreductase</keyword>
<dbReference type="NCBIfam" id="NF001933">
    <property type="entry name" value="PRK00711.1"/>
    <property type="match status" value="1"/>
</dbReference>
<evidence type="ECO:0000313" key="5">
    <source>
        <dbReference type="Proteomes" id="UP000186513"/>
    </source>
</evidence>
<dbReference type="EMBL" id="FPKR01000002">
    <property type="protein sequence ID" value="SFZ72249.1"/>
    <property type="molecule type" value="Genomic_DNA"/>
</dbReference>
<accession>A0A1K2H8G2</accession>
<dbReference type="Gene3D" id="3.50.50.60">
    <property type="entry name" value="FAD/NAD(P)-binding domain"/>
    <property type="match status" value="2"/>
</dbReference>
<dbReference type="PANTHER" id="PTHR13847:SF280">
    <property type="entry name" value="D-AMINO ACID DEHYDROGENASE"/>
    <property type="match status" value="1"/>
</dbReference>
<dbReference type="InterPro" id="IPR006076">
    <property type="entry name" value="FAD-dep_OxRdtase"/>
</dbReference>
<evidence type="ECO:0000256" key="2">
    <source>
        <dbReference type="ARBA" id="ARBA00023002"/>
    </source>
</evidence>
<dbReference type="AlphaFoldDB" id="A0A1K2H8G2"/>
<dbReference type="STRING" id="1121279.SAMN02745887_00570"/>
<name>A0A1K2H8G2_9NEIS</name>
<dbReference type="InterPro" id="IPR036188">
    <property type="entry name" value="FAD/NAD-bd_sf"/>
</dbReference>
<dbReference type="PANTHER" id="PTHR13847">
    <property type="entry name" value="SARCOSINE DEHYDROGENASE-RELATED"/>
    <property type="match status" value="1"/>
</dbReference>
<comment type="similarity">
    <text evidence="1">Belongs to the DadA oxidoreductase family.</text>
</comment>
<evidence type="ECO:0000313" key="4">
    <source>
        <dbReference type="EMBL" id="SFZ72249.1"/>
    </source>
</evidence>
<dbReference type="Proteomes" id="UP000186513">
    <property type="component" value="Unassembled WGS sequence"/>
</dbReference>
<dbReference type="GO" id="GO:0008718">
    <property type="term" value="F:D-amino-acid dehydrogenase activity"/>
    <property type="evidence" value="ECO:0007669"/>
    <property type="project" value="TreeGrafter"/>
</dbReference>
<dbReference type="GO" id="GO:0005737">
    <property type="term" value="C:cytoplasm"/>
    <property type="evidence" value="ECO:0007669"/>
    <property type="project" value="TreeGrafter"/>
</dbReference>
<keyword evidence="5" id="KW-1185">Reference proteome</keyword>
<gene>
    <name evidence="4" type="ORF">SAMN02745887_00570</name>
</gene>